<proteinExistence type="predicted"/>
<dbReference type="InterPro" id="IPR021942">
    <property type="entry name" value="DUF3557"/>
</dbReference>
<dbReference type="CTD" id="9807085"/>
<dbReference type="KEGG" id="crq:GCK72_008110"/>
<dbReference type="Pfam" id="PF12078">
    <property type="entry name" value="DUF3557"/>
    <property type="match status" value="1"/>
</dbReference>
<evidence type="ECO:0000313" key="2">
    <source>
        <dbReference type="Proteomes" id="UP000008281"/>
    </source>
</evidence>
<evidence type="ECO:0000313" key="1">
    <source>
        <dbReference type="EMBL" id="EFO99174.1"/>
    </source>
</evidence>
<reference evidence="1" key="1">
    <citation type="submission" date="2007-07" db="EMBL/GenBank/DDBJ databases">
        <title>PCAP assembly of the Caenorhabditis remanei genome.</title>
        <authorList>
            <consortium name="The Caenorhabditis remanei Sequencing Consortium"/>
            <person name="Wilson R.K."/>
        </authorList>
    </citation>
    <scope>NUCLEOTIDE SEQUENCE [LARGE SCALE GENOMIC DNA]</scope>
    <source>
        <strain evidence="1">PB4641</strain>
    </source>
</reference>
<gene>
    <name evidence="1" type="ORF">CRE_17918</name>
</gene>
<dbReference type="HOGENOM" id="CLU_042576_0_0_1"/>
<dbReference type="EMBL" id="DS268437">
    <property type="protein sequence ID" value="EFO99174.1"/>
    <property type="molecule type" value="Genomic_DNA"/>
</dbReference>
<evidence type="ECO:0008006" key="3">
    <source>
        <dbReference type="Google" id="ProtNLM"/>
    </source>
</evidence>
<accession>E3MDJ0</accession>
<dbReference type="PANTHER" id="PTHR31379">
    <property type="entry name" value="F-BOX C PROTEIN-RELATED-RELATED"/>
    <property type="match status" value="1"/>
</dbReference>
<organism evidence="2">
    <name type="scientific">Caenorhabditis remanei</name>
    <name type="common">Caenorhabditis vulgaris</name>
    <dbReference type="NCBI Taxonomy" id="31234"/>
    <lineage>
        <taxon>Eukaryota</taxon>
        <taxon>Metazoa</taxon>
        <taxon>Ecdysozoa</taxon>
        <taxon>Nematoda</taxon>
        <taxon>Chromadorea</taxon>
        <taxon>Rhabditida</taxon>
        <taxon>Rhabditina</taxon>
        <taxon>Rhabditomorpha</taxon>
        <taxon>Rhabditoidea</taxon>
        <taxon>Rhabditidae</taxon>
        <taxon>Peloderinae</taxon>
        <taxon>Caenorhabditis</taxon>
    </lineage>
</organism>
<dbReference type="RefSeq" id="XP_003105766.2">
    <property type="nucleotide sequence ID" value="XM_003105718.2"/>
</dbReference>
<dbReference type="Proteomes" id="UP000008281">
    <property type="component" value="Unassembled WGS sequence"/>
</dbReference>
<name>E3MDJ0_CAERE</name>
<keyword evidence="2" id="KW-1185">Reference proteome</keyword>
<dbReference type="AlphaFoldDB" id="E3MDJ0"/>
<dbReference type="eggNOG" id="ENOG502TJ2M">
    <property type="taxonomic scope" value="Eukaryota"/>
</dbReference>
<dbReference type="GeneID" id="9807085"/>
<sequence length="326" mass="37935">MSAGLSYLCQRLVLEYIKPNKRIQISSQCLIISQLEKLLPFHLERLEFDNNLIKIDNIKYEIEEHEEELEEILTPGDIRIGPNPRRYISKYTEITYTNLNSGKSYAKRVPLVFHEVMKRLGCALFEGRKDIRVNILRIDIYDDKVLRLPVGFLVRPGDLITGFNSPQDFLAIIHSASFPLRRLKIWLNTPENLELPMLKTAEHVIINGIENENFPSLPFLHNRFVTFDLIWSPDEQVFGLIREWLNCKARSTVCLLKRFDRDETENLLNAVKIEFGGEISEREDTDESMLTDSICISLPMTPTTVLILYGIEKEEDFYVRMEVLAK</sequence>
<dbReference type="PANTHER" id="PTHR31379:SF1">
    <property type="entry name" value="F-BOX C PROTEIN-RELATED"/>
    <property type="match status" value="1"/>
</dbReference>
<dbReference type="InParanoid" id="E3MDJ0"/>
<protein>
    <recommendedName>
        <fullName evidence="3">F-box associated domain-containing protein</fullName>
    </recommendedName>
</protein>